<dbReference type="RefSeq" id="WP_353062911.1">
    <property type="nucleotide sequence ID" value="NZ_CP132942.1"/>
</dbReference>
<accession>A0AAU7ZMQ6</accession>
<protein>
    <submittedName>
        <fullName evidence="1">Uncharacterized protein</fullName>
    </submittedName>
</protein>
<evidence type="ECO:0000313" key="1">
    <source>
        <dbReference type="EMBL" id="XCB32066.1"/>
    </source>
</evidence>
<organism evidence="1">
    <name type="scientific">Tunturiibacter psychrotolerans</name>
    <dbReference type="NCBI Taxonomy" id="3069686"/>
    <lineage>
        <taxon>Bacteria</taxon>
        <taxon>Pseudomonadati</taxon>
        <taxon>Acidobacteriota</taxon>
        <taxon>Terriglobia</taxon>
        <taxon>Terriglobales</taxon>
        <taxon>Acidobacteriaceae</taxon>
        <taxon>Tunturiibacter</taxon>
    </lineage>
</organism>
<reference evidence="1" key="1">
    <citation type="submission" date="2023-08" db="EMBL/GenBank/DDBJ databases">
        <authorList>
            <person name="Messyasz A."/>
            <person name="Mannisto M.K."/>
            <person name="Kerkhof L.J."/>
            <person name="Haggblom M."/>
        </authorList>
    </citation>
    <scope>NUCLEOTIDE SEQUENCE</scope>
    <source>
        <strain evidence="1">X5P6</strain>
    </source>
</reference>
<name>A0AAU7ZMQ6_9BACT</name>
<dbReference type="AlphaFoldDB" id="A0AAU7ZMQ6"/>
<dbReference type="KEGG" id="tpsc:RBB77_16660"/>
<proteinExistence type="predicted"/>
<reference evidence="1" key="2">
    <citation type="journal article" date="2024" name="Environ. Microbiol.">
        <title>Genome analysis and description of Tunturibacter gen. nov. expands the diversity of Terriglobia in tundra soils.</title>
        <authorList>
            <person name="Messyasz A."/>
            <person name="Mannisto M.K."/>
            <person name="Kerkhof L.J."/>
            <person name="Haggblom M.M."/>
        </authorList>
    </citation>
    <scope>NUCLEOTIDE SEQUENCE</scope>
    <source>
        <strain evidence="1">X5P6</strain>
    </source>
</reference>
<sequence length="44" mass="4654">MRKVNAGDADEVGERGAYRTVNRISQLLFAAVSSPVGHPGLASR</sequence>
<gene>
    <name evidence="1" type="ORF">RBB77_16660</name>
</gene>
<dbReference type="EMBL" id="CP132942">
    <property type="protein sequence ID" value="XCB32066.1"/>
    <property type="molecule type" value="Genomic_DNA"/>
</dbReference>